<keyword evidence="2" id="KW-1185">Reference proteome</keyword>
<proteinExistence type="predicted"/>
<dbReference type="Proteomes" id="UP001501842">
    <property type="component" value="Unassembled WGS sequence"/>
</dbReference>
<protein>
    <recommendedName>
        <fullName evidence="3">Serine protease</fullName>
    </recommendedName>
</protein>
<name>A0ABN3UTB8_9ACTN</name>
<organism evidence="1 2">
    <name type="scientific">Actinocorallia aurantiaca</name>
    <dbReference type="NCBI Taxonomy" id="46204"/>
    <lineage>
        <taxon>Bacteria</taxon>
        <taxon>Bacillati</taxon>
        <taxon>Actinomycetota</taxon>
        <taxon>Actinomycetes</taxon>
        <taxon>Streptosporangiales</taxon>
        <taxon>Thermomonosporaceae</taxon>
        <taxon>Actinocorallia</taxon>
    </lineage>
</organism>
<reference evidence="1 2" key="1">
    <citation type="journal article" date="2019" name="Int. J. Syst. Evol. Microbiol.">
        <title>The Global Catalogue of Microorganisms (GCM) 10K type strain sequencing project: providing services to taxonomists for standard genome sequencing and annotation.</title>
        <authorList>
            <consortium name="The Broad Institute Genomics Platform"/>
            <consortium name="The Broad Institute Genome Sequencing Center for Infectious Disease"/>
            <person name="Wu L."/>
            <person name="Ma J."/>
        </authorList>
    </citation>
    <scope>NUCLEOTIDE SEQUENCE [LARGE SCALE GENOMIC DNA]</scope>
    <source>
        <strain evidence="1 2">JCM 8201</strain>
    </source>
</reference>
<sequence>MEFSPSVDPMAMSAIQGVSSAVIDAKEGIAEAIQRGVRDRRPGPMATEDLQGAGNIQGVAIGRGGAGGSVPPGSPALTVYVAESTGPDELRSVIVDAMRVRAAADLPIAVVRSGVIRPLSNTARLRPAPCGYSAGHTDDTTGTIGFLATGMSAPRDSRLLSVSNNHVYANSNDAKAGDCLCQPGYVDGGSCPDDKMALLERFVPLKYDGSPNHVDCATGWCLQGTATPELAYHTNTGVTYFRINSQPKDAVQGTIVGKTGRTTQLTEGIVQALGWSGTINYDSHGPAFFTGQIVVEKMGDRDFSQRGDSGSVIWTWDSHLNPVGLLFAGGIGVTFANPISWVLQALDIRPIT</sequence>
<comment type="caution">
    <text evidence="1">The sequence shown here is derived from an EMBL/GenBank/DDBJ whole genome shotgun (WGS) entry which is preliminary data.</text>
</comment>
<dbReference type="Gene3D" id="2.40.10.10">
    <property type="entry name" value="Trypsin-like serine proteases"/>
    <property type="match status" value="1"/>
</dbReference>
<accession>A0ABN3UTB8</accession>
<gene>
    <name evidence="1" type="ORF">GCM10010439_71750</name>
</gene>
<dbReference type="EMBL" id="BAAATZ010000037">
    <property type="protein sequence ID" value="GAA2738298.1"/>
    <property type="molecule type" value="Genomic_DNA"/>
</dbReference>
<evidence type="ECO:0008006" key="3">
    <source>
        <dbReference type="Google" id="ProtNLM"/>
    </source>
</evidence>
<evidence type="ECO:0000313" key="1">
    <source>
        <dbReference type="EMBL" id="GAA2738298.1"/>
    </source>
</evidence>
<evidence type="ECO:0000313" key="2">
    <source>
        <dbReference type="Proteomes" id="UP001501842"/>
    </source>
</evidence>
<dbReference type="InterPro" id="IPR043504">
    <property type="entry name" value="Peptidase_S1_PA_chymotrypsin"/>
</dbReference>